<dbReference type="Pfam" id="PF01522">
    <property type="entry name" value="Polysacc_deac_1"/>
    <property type="match status" value="1"/>
</dbReference>
<feature type="compositionally biased region" description="Basic and acidic residues" evidence="3">
    <location>
        <begin position="77"/>
        <end position="91"/>
    </location>
</feature>
<dbReference type="InterPro" id="IPR011330">
    <property type="entry name" value="Glyco_hydro/deAcase_b/a-brl"/>
</dbReference>
<feature type="compositionally biased region" description="Polar residues" evidence="3">
    <location>
        <begin position="35"/>
        <end position="45"/>
    </location>
</feature>
<proteinExistence type="predicted"/>
<feature type="compositionally biased region" description="Low complexity" evidence="3">
    <location>
        <begin position="354"/>
        <end position="363"/>
    </location>
</feature>
<organism evidence="6 7">
    <name type="scientific">Amygdalobacter nucleatus</name>
    <dbReference type="NCBI Taxonomy" id="3029274"/>
    <lineage>
        <taxon>Bacteria</taxon>
        <taxon>Bacillati</taxon>
        <taxon>Bacillota</taxon>
        <taxon>Clostridia</taxon>
        <taxon>Eubacteriales</taxon>
        <taxon>Oscillospiraceae</taxon>
        <taxon>Amygdalobacter</taxon>
    </lineage>
</organism>
<dbReference type="SUPFAM" id="SSF88713">
    <property type="entry name" value="Glycoside hydrolase/deacetylase"/>
    <property type="match status" value="1"/>
</dbReference>
<protein>
    <submittedName>
        <fullName evidence="6">Polysaccharide deacetylase</fullName>
    </submittedName>
</protein>
<dbReference type="PANTHER" id="PTHR10587:SF133">
    <property type="entry name" value="CHITIN DEACETYLASE 1-RELATED"/>
    <property type="match status" value="1"/>
</dbReference>
<feature type="region of interest" description="Disordered" evidence="3">
    <location>
        <begin position="109"/>
        <end position="139"/>
    </location>
</feature>
<keyword evidence="4" id="KW-0472">Membrane</keyword>
<evidence type="ECO:0000313" key="7">
    <source>
        <dbReference type="Proteomes" id="UP000070080"/>
    </source>
</evidence>
<sequence>MKKHANRRTQVRPVRPNVISQPVQVRPVDSDLRTPNEQPKSTTNSQLVHLDSVLFSEQVKIVKHPTFIAKPQTKTKQLNEPKSELNNEPKNKSVQTEIKQAVLETEQVKTSVSQTASKRNEEAVTKPATPSAQTANAKPELKQTAALLNPSTIIDAQLRQYEQLPKIRRHKKQFDLGNLLIYVLGFFLLVGLTFALWPKDDVFAPSKLQKEDEAELAVHNHMLKVTDKAVSTETPEMTVAMTTEAVDEISKSANGNIYYSQSIGPKLCKNSAKDLKLPHLAPLTYRPDKLNQKYKEWGIQHSKQTKDGERLPVIDDECNNYVVNYNVLFDLNREVMQDVSSRYASYLADEQAKAHNQAKQANQTGETEVEPSQSQVKNKQQELSAAQKANAKYRPNKVVYLTYDFPTTELLHAKSVLDTLELYQASATFFISGEFLTEAPNLVLRMQKEEHAIGSLGWEPIDAARLAIRNENTFLNHLTKLDKNFQLLTGRPLDSFFRPSEGSYSEQALFLIRNAGYYPTFWGVELHNFWPDSKDTLNYRYDNLRNRNFNIDPYPFTVEQAINRIMQDLHDGLIIRLDGRSKVDVALLEPLIKKLQAKGYRCLNLNEIPLNVIG</sequence>
<feature type="region of interest" description="Disordered" evidence="3">
    <location>
        <begin position="1"/>
        <end position="45"/>
    </location>
</feature>
<accession>A0A133YDZ4</accession>
<dbReference type="OrthoDB" id="9812065at2"/>
<keyword evidence="4" id="KW-0812">Transmembrane</keyword>
<comment type="caution">
    <text evidence="6">The sequence shown here is derived from an EMBL/GenBank/DDBJ whole genome shotgun (WGS) entry which is preliminary data.</text>
</comment>
<dbReference type="PANTHER" id="PTHR10587">
    <property type="entry name" value="GLYCOSYL TRANSFERASE-RELATED"/>
    <property type="match status" value="1"/>
</dbReference>
<evidence type="ECO:0000256" key="1">
    <source>
        <dbReference type="ARBA" id="ARBA00022723"/>
    </source>
</evidence>
<keyword evidence="7" id="KW-1185">Reference proteome</keyword>
<reference evidence="7" key="1">
    <citation type="submission" date="2016-01" db="EMBL/GenBank/DDBJ databases">
        <authorList>
            <person name="Mitreva M."/>
            <person name="Pepin K.H."/>
            <person name="Mihindukulasuriya K.A."/>
            <person name="Fulton R."/>
            <person name="Fronick C."/>
            <person name="O'Laughlin M."/>
            <person name="Miner T."/>
            <person name="Herter B."/>
            <person name="Rosa B.A."/>
            <person name="Cordes M."/>
            <person name="Tomlinson C."/>
            <person name="Wollam A."/>
            <person name="Palsikar V.B."/>
            <person name="Mardis E.R."/>
            <person name="Wilson R.K."/>
        </authorList>
    </citation>
    <scope>NUCLEOTIDE SEQUENCE [LARGE SCALE GENOMIC DNA]</scope>
    <source>
        <strain evidence="7">KA00274</strain>
    </source>
</reference>
<feature type="domain" description="NodB homology" evidence="5">
    <location>
        <begin position="397"/>
        <end position="603"/>
    </location>
</feature>
<evidence type="ECO:0000256" key="2">
    <source>
        <dbReference type="ARBA" id="ARBA00022801"/>
    </source>
</evidence>
<evidence type="ECO:0000259" key="5">
    <source>
        <dbReference type="PROSITE" id="PS51677"/>
    </source>
</evidence>
<dbReference type="EMBL" id="LSCV01000015">
    <property type="protein sequence ID" value="KXB41438.1"/>
    <property type="molecule type" value="Genomic_DNA"/>
</dbReference>
<dbReference type="PROSITE" id="PS51677">
    <property type="entry name" value="NODB"/>
    <property type="match status" value="1"/>
</dbReference>
<feature type="region of interest" description="Disordered" evidence="3">
    <location>
        <begin position="72"/>
        <end position="94"/>
    </location>
</feature>
<name>A0A133YDZ4_9FIRM</name>
<evidence type="ECO:0000256" key="3">
    <source>
        <dbReference type="SAM" id="MobiDB-lite"/>
    </source>
</evidence>
<gene>
    <name evidence="6" type="ORF">HMPREF1872_00686</name>
</gene>
<evidence type="ECO:0000313" key="6">
    <source>
        <dbReference type="EMBL" id="KXB41438.1"/>
    </source>
</evidence>
<feature type="transmembrane region" description="Helical" evidence="4">
    <location>
        <begin position="176"/>
        <end position="197"/>
    </location>
</feature>
<dbReference type="InterPro" id="IPR002509">
    <property type="entry name" value="NODB_dom"/>
</dbReference>
<dbReference type="Gene3D" id="3.20.20.370">
    <property type="entry name" value="Glycoside hydrolase/deacetylase"/>
    <property type="match status" value="1"/>
</dbReference>
<dbReference type="InterPro" id="IPR050248">
    <property type="entry name" value="Polysacc_deacetylase_ArnD"/>
</dbReference>
<evidence type="ECO:0000256" key="4">
    <source>
        <dbReference type="SAM" id="Phobius"/>
    </source>
</evidence>
<dbReference type="GO" id="GO:0005975">
    <property type="term" value="P:carbohydrate metabolic process"/>
    <property type="evidence" value="ECO:0007669"/>
    <property type="project" value="InterPro"/>
</dbReference>
<keyword evidence="2" id="KW-0378">Hydrolase</keyword>
<dbReference type="GO" id="GO:0016020">
    <property type="term" value="C:membrane"/>
    <property type="evidence" value="ECO:0007669"/>
    <property type="project" value="TreeGrafter"/>
</dbReference>
<feature type="compositionally biased region" description="Polar residues" evidence="3">
    <location>
        <begin position="364"/>
        <end position="375"/>
    </location>
</feature>
<feature type="region of interest" description="Disordered" evidence="3">
    <location>
        <begin position="354"/>
        <end position="375"/>
    </location>
</feature>
<keyword evidence="4" id="KW-1133">Transmembrane helix</keyword>
<dbReference type="Proteomes" id="UP000070080">
    <property type="component" value="Unassembled WGS sequence"/>
</dbReference>
<dbReference type="AlphaFoldDB" id="A0A133YDZ4"/>
<dbReference type="RefSeq" id="WP_066713887.1">
    <property type="nucleotide sequence ID" value="NZ_JARFNM010000001.1"/>
</dbReference>
<keyword evidence="1" id="KW-0479">Metal-binding</keyword>
<feature type="compositionally biased region" description="Basic residues" evidence="3">
    <location>
        <begin position="1"/>
        <end position="10"/>
    </location>
</feature>
<dbReference type="GO" id="GO:0016810">
    <property type="term" value="F:hydrolase activity, acting on carbon-nitrogen (but not peptide) bonds"/>
    <property type="evidence" value="ECO:0007669"/>
    <property type="project" value="InterPro"/>
</dbReference>
<dbReference type="GO" id="GO:0046872">
    <property type="term" value="F:metal ion binding"/>
    <property type="evidence" value="ECO:0007669"/>
    <property type="project" value="UniProtKB-KW"/>
</dbReference>
<dbReference type="STRING" id="1497955.HMPREF1872_00686"/>